<name>A0AAD1W169_PELCU</name>
<accession>A0AAD1W169</accession>
<evidence type="ECO:0000256" key="1">
    <source>
        <dbReference type="SAM" id="MobiDB-lite"/>
    </source>
</evidence>
<organism evidence="2 3">
    <name type="scientific">Pelobates cultripes</name>
    <name type="common">Western spadefoot toad</name>
    <dbReference type="NCBI Taxonomy" id="61616"/>
    <lineage>
        <taxon>Eukaryota</taxon>
        <taxon>Metazoa</taxon>
        <taxon>Chordata</taxon>
        <taxon>Craniata</taxon>
        <taxon>Vertebrata</taxon>
        <taxon>Euteleostomi</taxon>
        <taxon>Amphibia</taxon>
        <taxon>Batrachia</taxon>
        <taxon>Anura</taxon>
        <taxon>Pelobatoidea</taxon>
        <taxon>Pelobatidae</taxon>
        <taxon>Pelobates</taxon>
    </lineage>
</organism>
<proteinExistence type="predicted"/>
<protein>
    <submittedName>
        <fullName evidence="2">Uncharacterized protein</fullName>
    </submittedName>
</protein>
<feature type="region of interest" description="Disordered" evidence="1">
    <location>
        <begin position="33"/>
        <end position="61"/>
    </location>
</feature>
<evidence type="ECO:0000313" key="3">
    <source>
        <dbReference type="Proteomes" id="UP001295444"/>
    </source>
</evidence>
<reference evidence="2" key="1">
    <citation type="submission" date="2022-03" db="EMBL/GenBank/DDBJ databases">
        <authorList>
            <person name="Alioto T."/>
            <person name="Alioto T."/>
            <person name="Gomez Garrido J."/>
        </authorList>
    </citation>
    <scope>NUCLEOTIDE SEQUENCE</scope>
</reference>
<dbReference type="AlphaFoldDB" id="A0AAD1W169"/>
<feature type="non-terminal residue" evidence="2">
    <location>
        <position position="61"/>
    </location>
</feature>
<keyword evidence="3" id="KW-1185">Reference proteome</keyword>
<gene>
    <name evidence="2" type="ORF">PECUL_23A006271</name>
</gene>
<sequence>MDEQGNRGTVLGCGPWGNLERGARLRVNKMTGARPLGDTEMDRAAGDQCGRGPAATGMETR</sequence>
<dbReference type="EMBL" id="OW240914">
    <property type="protein sequence ID" value="CAH2277142.1"/>
    <property type="molecule type" value="Genomic_DNA"/>
</dbReference>
<dbReference type="Proteomes" id="UP001295444">
    <property type="component" value="Chromosome 03"/>
</dbReference>
<evidence type="ECO:0000313" key="2">
    <source>
        <dbReference type="EMBL" id="CAH2277142.1"/>
    </source>
</evidence>